<comment type="similarity">
    <text evidence="2">Belongs to the NADH dehydrogenase family.</text>
</comment>
<evidence type="ECO:0000256" key="1">
    <source>
        <dbReference type="ARBA" id="ARBA00001974"/>
    </source>
</evidence>
<evidence type="ECO:0000313" key="7">
    <source>
        <dbReference type="EMBL" id="PIW36318.1"/>
    </source>
</evidence>
<reference evidence="7 8" key="1">
    <citation type="submission" date="2017-09" db="EMBL/GenBank/DDBJ databases">
        <title>Depth-based differentiation of microbial function through sediment-hosted aquifers and enrichment of novel symbionts in the deep terrestrial subsurface.</title>
        <authorList>
            <person name="Probst A.J."/>
            <person name="Ladd B."/>
            <person name="Jarett J.K."/>
            <person name="Geller-Mcgrath D.E."/>
            <person name="Sieber C.M."/>
            <person name="Emerson J.B."/>
            <person name="Anantharaman K."/>
            <person name="Thomas B.C."/>
            <person name="Malmstrom R."/>
            <person name="Stieglmeier M."/>
            <person name="Klingl A."/>
            <person name="Woyke T."/>
            <person name="Ryan C.M."/>
            <person name="Banfield J.F."/>
        </authorList>
    </citation>
    <scope>NUCLEOTIDE SEQUENCE [LARGE SCALE GENOMIC DNA]</scope>
    <source>
        <strain evidence="7">CG15_BIG_FIL_POST_REV_8_21_14_020_45_12</strain>
    </source>
</reference>
<dbReference type="Proteomes" id="UP000230292">
    <property type="component" value="Unassembled WGS sequence"/>
</dbReference>
<dbReference type="PRINTS" id="PR00411">
    <property type="entry name" value="PNDRDTASEI"/>
</dbReference>
<organism evidence="7 8">
    <name type="scientific">Candidatus Kerfeldbacteria bacterium CG15_BIG_FIL_POST_REV_8_21_14_020_45_12</name>
    <dbReference type="NCBI Taxonomy" id="2014247"/>
    <lineage>
        <taxon>Bacteria</taxon>
        <taxon>Candidatus Kerfeldiibacteriota</taxon>
    </lineage>
</organism>
<evidence type="ECO:0000256" key="5">
    <source>
        <dbReference type="ARBA" id="ARBA00023002"/>
    </source>
</evidence>
<name>A0A2M7H258_9BACT</name>
<protein>
    <recommendedName>
        <fullName evidence="6">FAD/NAD(P)-binding domain-containing protein</fullName>
    </recommendedName>
</protein>
<keyword evidence="5" id="KW-0560">Oxidoreductase</keyword>
<comment type="caution">
    <text evidence="7">The sequence shown here is derived from an EMBL/GenBank/DDBJ whole genome shotgun (WGS) entry which is preliminary data.</text>
</comment>
<dbReference type="AlphaFoldDB" id="A0A2M7H258"/>
<dbReference type="EMBL" id="PFGC01000062">
    <property type="protein sequence ID" value="PIW36318.1"/>
    <property type="molecule type" value="Genomic_DNA"/>
</dbReference>
<dbReference type="Pfam" id="PF07992">
    <property type="entry name" value="Pyr_redox_2"/>
    <property type="match status" value="1"/>
</dbReference>
<dbReference type="PANTHER" id="PTHR42913">
    <property type="entry name" value="APOPTOSIS-INDUCING FACTOR 1"/>
    <property type="match status" value="1"/>
</dbReference>
<gene>
    <name evidence="7" type="ORF">COW24_05935</name>
</gene>
<evidence type="ECO:0000256" key="3">
    <source>
        <dbReference type="ARBA" id="ARBA00022630"/>
    </source>
</evidence>
<evidence type="ECO:0000256" key="2">
    <source>
        <dbReference type="ARBA" id="ARBA00005272"/>
    </source>
</evidence>
<feature type="domain" description="FAD/NAD(P)-binding" evidence="6">
    <location>
        <begin position="23"/>
        <end position="338"/>
    </location>
</feature>
<accession>A0A2M7H258</accession>
<dbReference type="InterPro" id="IPR036188">
    <property type="entry name" value="FAD/NAD-bd_sf"/>
</dbReference>
<evidence type="ECO:0000259" key="6">
    <source>
        <dbReference type="Pfam" id="PF07992"/>
    </source>
</evidence>
<dbReference type="GO" id="GO:0019646">
    <property type="term" value="P:aerobic electron transport chain"/>
    <property type="evidence" value="ECO:0007669"/>
    <property type="project" value="TreeGrafter"/>
</dbReference>
<sequence>MEKHNISSTEELESDESESSLTKVVILGAGFGGLMTARALAGFKRSLTGGVDLSITLVDKNDYQLFTPEMYEIASASSAIDGTQQLKEAICVDVVDSLKSHDVNFLQRSVTGVDPKLQQVKTDEGNIAYDYLVIALGSEAFYFGIPGMEEYSVPMKTFDDALLIRSRVHELMTRKPEAHLIVCGGGPAGVELAAELRKACTDKVAGICPAITIVEGQDRILPMFSEEVSVSATKRLEGDLGIKLKTGFFIGEAKSDRVISKDGEEIVGDIIVWTGGVTAVSVLQQMQLELTKRKQIANRPTMQSQQYDNIFVMGDAAETKDSTGALSAMTAHEAVHQAPLVAKNIVALLSGVQLEEYKIKEEGYVITMGGKKGLVVLPSGRVISGYPGWFLRKFVDFRHFRSVLPLTEALSIWYRGARLMTKNDKPNR</sequence>
<dbReference type="Gene3D" id="3.50.50.100">
    <property type="match status" value="1"/>
</dbReference>
<dbReference type="InterPro" id="IPR023753">
    <property type="entry name" value="FAD/NAD-binding_dom"/>
</dbReference>
<evidence type="ECO:0000313" key="8">
    <source>
        <dbReference type="Proteomes" id="UP000230292"/>
    </source>
</evidence>
<keyword evidence="4" id="KW-0274">FAD</keyword>
<dbReference type="InterPro" id="IPR051169">
    <property type="entry name" value="NADH-Q_oxidoreductase"/>
</dbReference>
<proteinExistence type="inferred from homology"/>
<evidence type="ECO:0000256" key="4">
    <source>
        <dbReference type="ARBA" id="ARBA00022827"/>
    </source>
</evidence>
<dbReference type="PRINTS" id="PR00368">
    <property type="entry name" value="FADPNR"/>
</dbReference>
<dbReference type="PANTHER" id="PTHR42913:SF3">
    <property type="entry name" value="64 KDA MITOCHONDRIAL NADH DEHYDROGENASE (EUROFUNG)"/>
    <property type="match status" value="1"/>
</dbReference>
<keyword evidence="3" id="KW-0285">Flavoprotein</keyword>
<dbReference type="GO" id="GO:0003955">
    <property type="term" value="F:NAD(P)H dehydrogenase (quinone) activity"/>
    <property type="evidence" value="ECO:0007669"/>
    <property type="project" value="TreeGrafter"/>
</dbReference>
<dbReference type="SUPFAM" id="SSF51905">
    <property type="entry name" value="FAD/NAD(P)-binding domain"/>
    <property type="match status" value="2"/>
</dbReference>
<comment type="cofactor">
    <cofactor evidence="1">
        <name>FAD</name>
        <dbReference type="ChEBI" id="CHEBI:57692"/>
    </cofactor>
</comment>